<dbReference type="WBParaSite" id="maker-E.canG7_contigs_6931-snap-gene-0.9-mRNA-1">
    <property type="protein sequence ID" value="maker-E.canG7_contigs_6931-snap-gene-0.9-mRNA-1"/>
    <property type="gene ID" value="EcG7_08688"/>
</dbReference>
<keyword evidence="1" id="KW-1185">Reference proteome</keyword>
<protein>
    <submittedName>
        <fullName evidence="2">Uncharacterized protein</fullName>
    </submittedName>
</protein>
<accession>A0A915EZY2</accession>
<evidence type="ECO:0000313" key="1">
    <source>
        <dbReference type="Proteomes" id="UP000887562"/>
    </source>
</evidence>
<organism evidence="1 2">
    <name type="scientific">Echinococcus canadensis</name>
    <dbReference type="NCBI Taxonomy" id="519352"/>
    <lineage>
        <taxon>Eukaryota</taxon>
        <taxon>Metazoa</taxon>
        <taxon>Spiralia</taxon>
        <taxon>Lophotrochozoa</taxon>
        <taxon>Platyhelminthes</taxon>
        <taxon>Cestoda</taxon>
        <taxon>Eucestoda</taxon>
        <taxon>Cyclophyllidea</taxon>
        <taxon>Taeniidae</taxon>
        <taxon>Echinococcus</taxon>
        <taxon>Echinococcus canadensis group</taxon>
    </lineage>
</organism>
<dbReference type="AlphaFoldDB" id="A0A915EZY2"/>
<proteinExistence type="predicted"/>
<sequence length="365" mass="41235">VLTHEIRISFFINAFDRLPCRRILACGRRDVDSSTTIAIITFDATTTAADTDVKMDSEVKAFATNSGLGSSVTVATTSVTYPSQASPPISLLTLLFFLLFARFNISYSSTRYPQMLKLEQEKRVQKFTGHQEGCSVNKADKYFYLKYLSNYVVVIISQSAPTTEASMSCLSLAPVIKEPESSDLTFTLPCIASIHSLIRSCCCWRCCYSLITQKDKKWTVCEEMVKLVVNISEVSQSLTSCVSTAKERSKPRDVNPSHTIITSTKQTDEAHFIPQIQLLLIMKTFNYERIFYKDSYDAFKVVFIPFSSKKYAIALPPREIGLKVCAEGVGSVLNIPENDIQIEKWVRSRLFDYAWTLLINGWMFF</sequence>
<evidence type="ECO:0000313" key="2">
    <source>
        <dbReference type="WBParaSite" id="maker-E.canG7_contigs_6931-snap-gene-0.9-mRNA-1"/>
    </source>
</evidence>
<dbReference type="Proteomes" id="UP000887562">
    <property type="component" value="Unplaced"/>
</dbReference>
<reference evidence="2" key="1">
    <citation type="submission" date="2022-11" db="UniProtKB">
        <authorList>
            <consortium name="WormBaseParasite"/>
        </authorList>
    </citation>
    <scope>IDENTIFICATION</scope>
</reference>
<name>A0A915EZY2_9CEST</name>